<evidence type="ECO:0000256" key="1">
    <source>
        <dbReference type="SAM" id="Phobius"/>
    </source>
</evidence>
<dbReference type="AlphaFoldDB" id="T0Q193"/>
<feature type="signal peptide" evidence="2">
    <location>
        <begin position="1"/>
        <end position="18"/>
    </location>
</feature>
<feature type="transmembrane region" description="Helical" evidence="1">
    <location>
        <begin position="787"/>
        <end position="812"/>
    </location>
</feature>
<dbReference type="GeneID" id="19951499"/>
<dbReference type="InParanoid" id="T0Q193"/>
<dbReference type="GO" id="GO:0016020">
    <property type="term" value="C:membrane"/>
    <property type="evidence" value="ECO:0007669"/>
    <property type="project" value="TreeGrafter"/>
</dbReference>
<dbReference type="Proteomes" id="UP000030762">
    <property type="component" value="Unassembled WGS sequence"/>
</dbReference>
<keyword evidence="1" id="KW-1133">Transmembrane helix</keyword>
<dbReference type="RefSeq" id="XP_008615003.1">
    <property type="nucleotide sequence ID" value="XM_008616781.1"/>
</dbReference>
<dbReference type="EMBL" id="JH767168">
    <property type="protein sequence ID" value="EQC31604.1"/>
    <property type="molecule type" value="Genomic_DNA"/>
</dbReference>
<feature type="transmembrane region" description="Helical" evidence="1">
    <location>
        <begin position="209"/>
        <end position="231"/>
    </location>
</feature>
<keyword evidence="1" id="KW-0812">Transmembrane</keyword>
<reference evidence="3 4" key="1">
    <citation type="submission" date="2012-04" db="EMBL/GenBank/DDBJ databases">
        <title>The Genome Sequence of Saprolegnia declina VS20.</title>
        <authorList>
            <consortium name="The Broad Institute Genome Sequencing Platform"/>
            <person name="Russ C."/>
            <person name="Nusbaum C."/>
            <person name="Tyler B."/>
            <person name="van West P."/>
            <person name="Dieguez-Uribeondo J."/>
            <person name="de Bruijn I."/>
            <person name="Tripathy S."/>
            <person name="Jiang R."/>
            <person name="Young S.K."/>
            <person name="Zeng Q."/>
            <person name="Gargeya S."/>
            <person name="Fitzgerald M."/>
            <person name="Haas B."/>
            <person name="Abouelleil A."/>
            <person name="Alvarado L."/>
            <person name="Arachchi H.M."/>
            <person name="Berlin A."/>
            <person name="Chapman S.B."/>
            <person name="Goldberg J."/>
            <person name="Griggs A."/>
            <person name="Gujja S."/>
            <person name="Hansen M."/>
            <person name="Howarth C."/>
            <person name="Imamovic A."/>
            <person name="Larimer J."/>
            <person name="McCowen C."/>
            <person name="Montmayeur A."/>
            <person name="Murphy C."/>
            <person name="Neiman D."/>
            <person name="Pearson M."/>
            <person name="Priest M."/>
            <person name="Roberts A."/>
            <person name="Saif S."/>
            <person name="Shea T."/>
            <person name="Sisk P."/>
            <person name="Sykes S."/>
            <person name="Wortman J."/>
            <person name="Nusbaum C."/>
            <person name="Birren B."/>
        </authorList>
    </citation>
    <scope>NUCLEOTIDE SEQUENCE [LARGE SCALE GENOMIC DNA]</scope>
    <source>
        <strain evidence="3 4">VS20</strain>
    </source>
</reference>
<gene>
    <name evidence="3" type="ORF">SDRG_10772</name>
</gene>
<evidence type="ECO:0000313" key="4">
    <source>
        <dbReference type="Proteomes" id="UP000030762"/>
    </source>
</evidence>
<dbReference type="STRING" id="1156394.T0Q193"/>
<dbReference type="VEuPathDB" id="FungiDB:SDRG_10772"/>
<dbReference type="InterPro" id="IPR040283">
    <property type="entry name" value="DDB_G0292058-like"/>
</dbReference>
<dbReference type="OrthoDB" id="193965at2759"/>
<organism evidence="3 4">
    <name type="scientific">Saprolegnia diclina (strain VS20)</name>
    <dbReference type="NCBI Taxonomy" id="1156394"/>
    <lineage>
        <taxon>Eukaryota</taxon>
        <taxon>Sar</taxon>
        <taxon>Stramenopiles</taxon>
        <taxon>Oomycota</taxon>
        <taxon>Saprolegniomycetes</taxon>
        <taxon>Saprolegniales</taxon>
        <taxon>Saprolegniaceae</taxon>
        <taxon>Saprolegnia</taxon>
    </lineage>
</organism>
<name>T0Q193_SAPDV</name>
<dbReference type="PANTHER" id="PTHR31414">
    <property type="entry name" value="TRANSMEMBRANE PROTEIN DDB_G0292058"/>
    <property type="match status" value="1"/>
</dbReference>
<dbReference type="PANTHER" id="PTHR31414:SF18">
    <property type="entry name" value="TRANSMEMBRANE PROTEIN-RELATED"/>
    <property type="match status" value="1"/>
</dbReference>
<dbReference type="eggNOG" id="ENOG502QVA5">
    <property type="taxonomic scope" value="Eukaryota"/>
</dbReference>
<accession>T0Q193</accession>
<keyword evidence="1" id="KW-0472">Membrane</keyword>
<keyword evidence="2" id="KW-0732">Signal</keyword>
<feature type="transmembrane region" description="Helical" evidence="1">
    <location>
        <begin position="457"/>
        <end position="481"/>
    </location>
</feature>
<dbReference type="OMA" id="GYTCMQK"/>
<protein>
    <submittedName>
        <fullName evidence="3">Uncharacterized protein</fullName>
    </submittedName>
</protein>
<evidence type="ECO:0000256" key="2">
    <source>
        <dbReference type="SAM" id="SignalP"/>
    </source>
</evidence>
<keyword evidence="4" id="KW-1185">Reference proteome</keyword>
<feature type="transmembrane region" description="Helical" evidence="1">
    <location>
        <begin position="493"/>
        <end position="520"/>
    </location>
</feature>
<evidence type="ECO:0000313" key="3">
    <source>
        <dbReference type="EMBL" id="EQC31604.1"/>
    </source>
</evidence>
<sequence length="831" mass="89160">MVGVRALVVAAVLAATNASLRHESTNHYMETRSLGEIKAPSISNDTMDKARNASVDFQKFLTNLRGAGAADYYNKLYNAIQIALCEFNVASDSHDAKSAEANMVYTGADDKILPYFRFVSASSDYALKDSNSKCIRVANPPANVLSQYNAGMCEVKVNCYWRAIDPTALTDRVPVYSVNQAVQPPSGAMTYEAAKETLTTWVKGFGACIIPSAILLILSILTILLFILCRCCCNRCGGRNGKPGGYSCSEKALPIVFYLMFSIAIVVLAGLAYVYSTVITTSVSNIFTIALGLITQIVDWIAKLLAPLVDIAGTVESSASSIDAQLAGSAFIGDGLNGIVLRLGEFATNTADVTLPRGCTVGTDRFCTPCDACTTISQQVGTARDQMNSVAGSGVSELADARTNIMKLLVSASGTISSFVSGVTTTNTQLQAQINDQNKLILDIQSSWDSNGTISQAAFLALFALAIVTIALGLLGVLFGLTPLRVLVIIMHLAYIVGFIAIIVTFILSIVFIAFSLLLVDVCKLQAIAAGDWTTVFGDQASGMNACFHANESLIDAFNLTSSFAFATDISFPTLDLSKMLDFSAFDSFATSINGVSTNTFKLDPTFTGLFLDALNGNSSIHVGGCHATGGAYTLTNIFTPWSANSDTQPNETPEHYMTTKYSPATVGACPAPPTGTCVTSSNTPCLYQDYIVQLWQNVTTLQTIALQSTQFVADMKTNMTNLQTYIGTFKTNVSTLSDTMNDISSSLQNTLIKDVNTIKSEAYCTFVATTYFALTEQLCGYMTPSFLMIALFLFLMGVFLIPINITLIIMVKRLRHKHGHSPVVAENDLK</sequence>
<feature type="transmembrane region" description="Helical" evidence="1">
    <location>
        <begin position="252"/>
        <end position="275"/>
    </location>
</feature>
<feature type="chain" id="PRO_5004582979" evidence="2">
    <location>
        <begin position="19"/>
        <end position="831"/>
    </location>
</feature>
<proteinExistence type="predicted"/>